<evidence type="ECO:0000313" key="2">
    <source>
        <dbReference type="Proteomes" id="UP001374535"/>
    </source>
</evidence>
<proteinExistence type="predicted"/>
<keyword evidence="2" id="KW-1185">Reference proteome</keyword>
<dbReference type="EMBL" id="CP144699">
    <property type="protein sequence ID" value="WVZ18784.1"/>
    <property type="molecule type" value="Genomic_DNA"/>
</dbReference>
<accession>A0AAQ3S7R2</accession>
<gene>
    <name evidence="1" type="ORF">V8G54_006106</name>
</gene>
<organism evidence="1 2">
    <name type="scientific">Vigna mungo</name>
    <name type="common">Black gram</name>
    <name type="synonym">Phaseolus mungo</name>
    <dbReference type="NCBI Taxonomy" id="3915"/>
    <lineage>
        <taxon>Eukaryota</taxon>
        <taxon>Viridiplantae</taxon>
        <taxon>Streptophyta</taxon>
        <taxon>Embryophyta</taxon>
        <taxon>Tracheophyta</taxon>
        <taxon>Spermatophyta</taxon>
        <taxon>Magnoliopsida</taxon>
        <taxon>eudicotyledons</taxon>
        <taxon>Gunneridae</taxon>
        <taxon>Pentapetalae</taxon>
        <taxon>rosids</taxon>
        <taxon>fabids</taxon>
        <taxon>Fabales</taxon>
        <taxon>Fabaceae</taxon>
        <taxon>Papilionoideae</taxon>
        <taxon>50 kb inversion clade</taxon>
        <taxon>NPAAA clade</taxon>
        <taxon>indigoferoid/millettioid clade</taxon>
        <taxon>Phaseoleae</taxon>
        <taxon>Vigna</taxon>
    </lineage>
</organism>
<sequence length="122" mass="13319">MSNTVTFSSFPISSGKQPVRLLLTKTNSFSDFIWPTLEGTHPEKLLLAITTTVAGVDPMFSGILEEKRLLFKNIASKLLVKSFGGNSPSKLLNLMSMYLSSEISSTCSGNRPTKRLLLMSSS</sequence>
<evidence type="ECO:0000313" key="1">
    <source>
        <dbReference type="EMBL" id="WVZ18784.1"/>
    </source>
</evidence>
<name>A0AAQ3S7R2_VIGMU</name>
<reference evidence="1 2" key="1">
    <citation type="journal article" date="2023" name="Life. Sci Alliance">
        <title>Evolutionary insights into 3D genome organization and epigenetic landscape of Vigna mungo.</title>
        <authorList>
            <person name="Junaid A."/>
            <person name="Singh B."/>
            <person name="Bhatia S."/>
        </authorList>
    </citation>
    <scope>NUCLEOTIDE SEQUENCE [LARGE SCALE GENOMIC DNA]</scope>
    <source>
        <strain evidence="1">Urdbean</strain>
    </source>
</reference>
<protein>
    <submittedName>
        <fullName evidence="1">Uncharacterized protein</fullName>
    </submittedName>
</protein>
<dbReference type="AlphaFoldDB" id="A0AAQ3S7R2"/>
<dbReference type="Proteomes" id="UP001374535">
    <property type="component" value="Chromosome 2"/>
</dbReference>